<dbReference type="Proteomes" id="UP001596047">
    <property type="component" value="Unassembled WGS sequence"/>
</dbReference>
<dbReference type="InterPro" id="IPR008775">
    <property type="entry name" value="Phytyl_CoA_dOase-like"/>
</dbReference>
<sequence length="276" mass="31304">MSINTQNHDEINNRMYRFDNVHQPLSSVSNFTDDSVRQYREKGFVAIEQILNPEEISRSIDTVMEIIHDPNTEAKIQFTKPQSELGTPEERELAVRKLYNFVEVNAALCEMAYHPVILSVVERLLGGEAHLVQNQALLKPPFGGAEKPWHQDMAYHNLTLDKPVVGVWIALDEAALDNGCMHVIPRSHMEGGIPHYAVRDWQICDSNVPVDKDLAVPLQPGGVLFFHGLLFHGTPNNLSPKRRRALQFHYALKEASKMTAGEYKRMFTNEMTSAEC</sequence>
<keyword evidence="2" id="KW-1185">Reference proteome</keyword>
<reference evidence="2" key="1">
    <citation type="journal article" date="2019" name="Int. J. Syst. Evol. Microbiol.">
        <title>The Global Catalogue of Microorganisms (GCM) 10K type strain sequencing project: providing services to taxonomists for standard genome sequencing and annotation.</title>
        <authorList>
            <consortium name="The Broad Institute Genomics Platform"/>
            <consortium name="The Broad Institute Genome Sequencing Center for Infectious Disease"/>
            <person name="Wu L."/>
            <person name="Ma J."/>
        </authorList>
    </citation>
    <scope>NUCLEOTIDE SEQUENCE [LARGE SCALE GENOMIC DNA]</scope>
    <source>
        <strain evidence="2">CGMCC 1.3240</strain>
    </source>
</reference>
<dbReference type="PANTHER" id="PTHR20883:SF46">
    <property type="entry name" value="PHYTANOYL-COA HYDROXYLASE"/>
    <property type="match status" value="1"/>
</dbReference>
<evidence type="ECO:0000313" key="2">
    <source>
        <dbReference type="Proteomes" id="UP001596047"/>
    </source>
</evidence>
<name>A0ABW0W7A3_9BACL</name>
<keyword evidence="1" id="KW-0560">Oxidoreductase</keyword>
<organism evidence="1 2">
    <name type="scientific">Paenibacillus solisilvae</name>
    <dbReference type="NCBI Taxonomy" id="2486751"/>
    <lineage>
        <taxon>Bacteria</taxon>
        <taxon>Bacillati</taxon>
        <taxon>Bacillota</taxon>
        <taxon>Bacilli</taxon>
        <taxon>Bacillales</taxon>
        <taxon>Paenibacillaceae</taxon>
        <taxon>Paenibacillus</taxon>
    </lineage>
</organism>
<comment type="caution">
    <text evidence="1">The sequence shown here is derived from an EMBL/GenBank/DDBJ whole genome shotgun (WGS) entry which is preliminary data.</text>
</comment>
<gene>
    <name evidence="1" type="ORF">ACFPYJ_26515</name>
</gene>
<dbReference type="GO" id="GO:0051213">
    <property type="term" value="F:dioxygenase activity"/>
    <property type="evidence" value="ECO:0007669"/>
    <property type="project" value="UniProtKB-KW"/>
</dbReference>
<evidence type="ECO:0000313" key="1">
    <source>
        <dbReference type="EMBL" id="MFC5652609.1"/>
    </source>
</evidence>
<dbReference type="EMBL" id="JBHSOW010000098">
    <property type="protein sequence ID" value="MFC5652609.1"/>
    <property type="molecule type" value="Genomic_DNA"/>
</dbReference>
<dbReference type="RefSeq" id="WP_379191248.1">
    <property type="nucleotide sequence ID" value="NZ_JBHSOW010000098.1"/>
</dbReference>
<dbReference type="PANTHER" id="PTHR20883">
    <property type="entry name" value="PHYTANOYL-COA DIOXYGENASE DOMAIN CONTAINING 1"/>
    <property type="match status" value="1"/>
</dbReference>
<accession>A0ABW0W7A3</accession>
<dbReference type="SUPFAM" id="SSF51197">
    <property type="entry name" value="Clavaminate synthase-like"/>
    <property type="match status" value="1"/>
</dbReference>
<dbReference type="Gene3D" id="2.60.120.620">
    <property type="entry name" value="q2cbj1_9rhob like domain"/>
    <property type="match status" value="1"/>
</dbReference>
<dbReference type="Pfam" id="PF05721">
    <property type="entry name" value="PhyH"/>
    <property type="match status" value="1"/>
</dbReference>
<protein>
    <submittedName>
        <fullName evidence="1">Phytanoyl-CoA dioxygenase family protein</fullName>
    </submittedName>
</protein>
<proteinExistence type="predicted"/>
<keyword evidence="1" id="KW-0223">Dioxygenase</keyword>